<dbReference type="EMBL" id="RBKU01000001">
    <property type="protein sequence ID" value="RKR85423.1"/>
    <property type="molecule type" value="Genomic_DNA"/>
</dbReference>
<protein>
    <submittedName>
        <fullName evidence="7">Beta-xylosidase</fullName>
    </submittedName>
</protein>
<organism evidence="7 8">
    <name type="scientific">Mucilaginibacter gracilis</name>
    <dbReference type="NCBI Taxonomy" id="423350"/>
    <lineage>
        <taxon>Bacteria</taxon>
        <taxon>Pseudomonadati</taxon>
        <taxon>Bacteroidota</taxon>
        <taxon>Sphingobacteriia</taxon>
        <taxon>Sphingobacteriales</taxon>
        <taxon>Sphingobacteriaceae</taxon>
        <taxon>Mucilaginibacter</taxon>
    </lineage>
</organism>
<dbReference type="OrthoDB" id="9801455at2"/>
<dbReference type="SUPFAM" id="SSF75005">
    <property type="entry name" value="Arabinanase/levansucrase/invertase"/>
    <property type="match status" value="1"/>
</dbReference>
<evidence type="ECO:0000256" key="3">
    <source>
        <dbReference type="ARBA" id="ARBA00023295"/>
    </source>
</evidence>
<evidence type="ECO:0000256" key="2">
    <source>
        <dbReference type="ARBA" id="ARBA00022801"/>
    </source>
</evidence>
<dbReference type="InterPro" id="IPR023296">
    <property type="entry name" value="Glyco_hydro_beta-prop_sf"/>
</dbReference>
<dbReference type="PANTHER" id="PTHR42812:SF12">
    <property type="entry name" value="BETA-XYLOSIDASE-RELATED"/>
    <property type="match status" value="1"/>
</dbReference>
<evidence type="ECO:0000256" key="1">
    <source>
        <dbReference type="ARBA" id="ARBA00009865"/>
    </source>
</evidence>
<evidence type="ECO:0000313" key="7">
    <source>
        <dbReference type="EMBL" id="RKR85423.1"/>
    </source>
</evidence>
<accession>A0A495J9F7</accession>
<dbReference type="GO" id="GO:0005975">
    <property type="term" value="P:carbohydrate metabolic process"/>
    <property type="evidence" value="ECO:0007669"/>
    <property type="project" value="InterPro"/>
</dbReference>
<dbReference type="PANTHER" id="PTHR42812">
    <property type="entry name" value="BETA-XYLOSIDASE"/>
    <property type="match status" value="1"/>
</dbReference>
<sequence>MQTDRATNFSFMFKALYVILLVAASVSTVLAQTAKWGDQHNGTYANPILPADFHDTDVIRVGSDYFLVSATNQLSPGILIMQSKDMVNWKIVGHAVNDITRISASYNYDKLQGRGITASAIRYHDNEFLIYFTDPDEGVFMTSAGKISGPWSPLIQLIKGPGWGSPCPLWNDAGDAYLAATNFADNYKVHLFKMANNGESITMPGNVIQQGKAAYGGKLYKIKNYYYHFYSELTAEGRVLFAERSANVTGPYTEHHQLMHKADHEPNQASMVQNEKGDWYLIAQHSQARWDGRELSLLPVTWVNDWPVAGTLAGDGIGEMAWTARKPATDPNATPIQTSDDFSSKTLSPQWEWCFQPNAEKWSVTERAGYLRLYASKVPQPEVIEKIPNVITQRPWRLEQSIATVKFDIAHMTDGQIAAMCLFGKTTGIFGVKQNDNLRHIYFSAGGITKQGLQIEIANVWLRAIWDANGLAKFYYSTDGVNYDAFGDAYSITNVDNDGAAKIGIYTASDNESGGFIDIDWFHYGLN</sequence>
<dbReference type="InterPro" id="IPR013320">
    <property type="entry name" value="ConA-like_dom_sf"/>
</dbReference>
<evidence type="ECO:0000313" key="8">
    <source>
        <dbReference type="Proteomes" id="UP000268007"/>
    </source>
</evidence>
<dbReference type="Pfam" id="PF17851">
    <property type="entry name" value="GH43_C2"/>
    <property type="match status" value="1"/>
</dbReference>
<name>A0A495J9F7_9SPHI</name>
<proteinExistence type="inferred from homology"/>
<keyword evidence="5" id="KW-0732">Signal</keyword>
<dbReference type="InterPro" id="IPR041542">
    <property type="entry name" value="GH43_C2"/>
</dbReference>
<feature type="signal peptide" evidence="5">
    <location>
        <begin position="1"/>
        <end position="31"/>
    </location>
</feature>
<feature type="domain" description="Beta-xylosidase C-terminal Concanavalin A-like" evidence="6">
    <location>
        <begin position="339"/>
        <end position="524"/>
    </location>
</feature>
<keyword evidence="3 4" id="KW-0326">Glycosidase</keyword>
<dbReference type="GO" id="GO:0004553">
    <property type="term" value="F:hydrolase activity, hydrolyzing O-glycosyl compounds"/>
    <property type="evidence" value="ECO:0007669"/>
    <property type="project" value="InterPro"/>
</dbReference>
<comment type="caution">
    <text evidence="7">The sequence shown here is derived from an EMBL/GenBank/DDBJ whole genome shotgun (WGS) entry which is preliminary data.</text>
</comment>
<evidence type="ECO:0000256" key="5">
    <source>
        <dbReference type="SAM" id="SignalP"/>
    </source>
</evidence>
<comment type="similarity">
    <text evidence="1 4">Belongs to the glycosyl hydrolase 43 family.</text>
</comment>
<keyword evidence="2 4" id="KW-0378">Hydrolase</keyword>
<dbReference type="Gene3D" id="2.115.10.20">
    <property type="entry name" value="Glycosyl hydrolase domain, family 43"/>
    <property type="match status" value="1"/>
</dbReference>
<reference evidence="7 8" key="1">
    <citation type="submission" date="2018-10" db="EMBL/GenBank/DDBJ databases">
        <title>Genomic Encyclopedia of Archaeal and Bacterial Type Strains, Phase II (KMG-II): from individual species to whole genera.</title>
        <authorList>
            <person name="Goeker M."/>
        </authorList>
    </citation>
    <scope>NUCLEOTIDE SEQUENCE [LARGE SCALE GENOMIC DNA]</scope>
    <source>
        <strain evidence="7 8">DSM 18602</strain>
    </source>
</reference>
<dbReference type="Proteomes" id="UP000268007">
    <property type="component" value="Unassembled WGS sequence"/>
</dbReference>
<evidence type="ECO:0000256" key="4">
    <source>
        <dbReference type="RuleBase" id="RU361187"/>
    </source>
</evidence>
<dbReference type="InterPro" id="IPR051795">
    <property type="entry name" value="Glycosyl_Hydrlase_43"/>
</dbReference>
<dbReference type="Pfam" id="PF04616">
    <property type="entry name" value="Glyco_hydro_43"/>
    <property type="match status" value="1"/>
</dbReference>
<dbReference type="AlphaFoldDB" id="A0A495J9F7"/>
<dbReference type="Gene3D" id="2.60.120.200">
    <property type="match status" value="1"/>
</dbReference>
<gene>
    <name evidence="7" type="ORF">BDD43_5694</name>
</gene>
<dbReference type="CDD" id="cd09001">
    <property type="entry name" value="GH43_FsAxh1-like"/>
    <property type="match status" value="1"/>
</dbReference>
<feature type="chain" id="PRO_5019764296" evidence="5">
    <location>
        <begin position="32"/>
        <end position="527"/>
    </location>
</feature>
<keyword evidence="8" id="KW-1185">Reference proteome</keyword>
<evidence type="ECO:0000259" key="6">
    <source>
        <dbReference type="Pfam" id="PF17851"/>
    </source>
</evidence>
<dbReference type="SUPFAM" id="SSF49899">
    <property type="entry name" value="Concanavalin A-like lectins/glucanases"/>
    <property type="match status" value="1"/>
</dbReference>
<dbReference type="InterPro" id="IPR006710">
    <property type="entry name" value="Glyco_hydro_43"/>
</dbReference>